<feature type="region of interest" description="Disordered" evidence="1">
    <location>
        <begin position="339"/>
        <end position="385"/>
    </location>
</feature>
<feature type="region of interest" description="Disordered" evidence="1">
    <location>
        <begin position="457"/>
        <end position="478"/>
    </location>
</feature>
<gene>
    <name evidence="2" type="ORF">Nepgr_016895</name>
</gene>
<dbReference type="EMBL" id="BSYO01000014">
    <property type="protein sequence ID" value="GMH15054.1"/>
    <property type="molecule type" value="Genomic_DNA"/>
</dbReference>
<feature type="region of interest" description="Disordered" evidence="1">
    <location>
        <begin position="417"/>
        <end position="443"/>
    </location>
</feature>
<protein>
    <recommendedName>
        <fullName evidence="4">BAR domain-containing protein</fullName>
    </recommendedName>
</protein>
<organism evidence="2 3">
    <name type="scientific">Nepenthes gracilis</name>
    <name type="common">Slender pitcher plant</name>
    <dbReference type="NCBI Taxonomy" id="150966"/>
    <lineage>
        <taxon>Eukaryota</taxon>
        <taxon>Viridiplantae</taxon>
        <taxon>Streptophyta</taxon>
        <taxon>Embryophyta</taxon>
        <taxon>Tracheophyta</taxon>
        <taxon>Spermatophyta</taxon>
        <taxon>Magnoliopsida</taxon>
        <taxon>eudicotyledons</taxon>
        <taxon>Gunneridae</taxon>
        <taxon>Pentapetalae</taxon>
        <taxon>Caryophyllales</taxon>
        <taxon>Nepenthaceae</taxon>
        <taxon>Nepenthes</taxon>
    </lineage>
</organism>
<dbReference type="CDD" id="cd07307">
    <property type="entry name" value="BAR"/>
    <property type="match status" value="1"/>
</dbReference>
<feature type="compositionally biased region" description="Low complexity" evidence="1">
    <location>
        <begin position="499"/>
        <end position="517"/>
    </location>
</feature>
<feature type="region of interest" description="Disordered" evidence="1">
    <location>
        <begin position="495"/>
        <end position="560"/>
    </location>
</feature>
<dbReference type="InterPro" id="IPR037488">
    <property type="entry name" value="At2g33490-like"/>
</dbReference>
<evidence type="ECO:0000313" key="2">
    <source>
        <dbReference type="EMBL" id="GMH15054.1"/>
    </source>
</evidence>
<feature type="compositionally biased region" description="Polar residues" evidence="1">
    <location>
        <begin position="362"/>
        <end position="385"/>
    </location>
</feature>
<dbReference type="PANTHER" id="PTHR34119:SF1">
    <property type="entry name" value="OS04G0394700 PROTEIN"/>
    <property type="match status" value="1"/>
</dbReference>
<dbReference type="InterPro" id="IPR027267">
    <property type="entry name" value="AH/BAR_dom_sf"/>
</dbReference>
<comment type="caution">
    <text evidence="2">The sequence shown here is derived from an EMBL/GenBank/DDBJ whole genome shotgun (WGS) entry which is preliminary data.</text>
</comment>
<evidence type="ECO:0000256" key="1">
    <source>
        <dbReference type="SAM" id="MobiDB-lite"/>
    </source>
</evidence>
<reference evidence="2" key="1">
    <citation type="submission" date="2023-05" db="EMBL/GenBank/DDBJ databases">
        <title>Nepenthes gracilis genome sequencing.</title>
        <authorList>
            <person name="Fukushima K."/>
        </authorList>
    </citation>
    <scope>NUCLEOTIDE SEQUENCE</scope>
    <source>
        <strain evidence="2">SING2019-196</strain>
    </source>
</reference>
<accession>A0AAD3SQI9</accession>
<proteinExistence type="predicted"/>
<evidence type="ECO:0000313" key="3">
    <source>
        <dbReference type="Proteomes" id="UP001279734"/>
    </source>
</evidence>
<sequence>MKSSLGKLKRLAIQKNDGKETRVFQPLSELDELAQASQEMQDMRNCYDSLLSAAAATANSAYEFSESLREMGDCLLEKTTLFNDEESGKALLLLATVQFELQKLVDHYRSNIFATITNPSESLLNELQTVEDMKRQCDEKRSVYEYMMAQQNEKARSKRRQQRLQTAHDEYEDEATLCVFRLKSLKQGQSRSLLTQAARHHTAQLNFFGKAYRSLEAVDPHVKQITEKHRIDYQVSGLNDGDDAGDNGEYGYDSNDYGELSFDHRQNKPGFEVISTSRNSMELDQDAQSFPTVSMTESTEQASLDKIQGDPQIIESAHRVSSHSAPITAEKRFDPADQVRKMHPPSTQKFPAYVLPTPVDAKSSTSRTSHSVPRTRPASLNEQSNSIWHSSPLENKMHKRDSIDNLLASALKEDSVYNDRSRNEASTHLPSLADGHSFSQNDTLDASDHKKIKLQALSGPLSSNRQPIKPGFSASGPMVSSELPVLASGLISQAPTHLPPSSSKLSCSISPSSVSPPKINELHELPRPPGNAATKSRRPSGSILHSAPLISRSPEASGTNRSIVAASNTASRLPIPPSTIARSFSIPSRNQRATLLQVSKLLESQRLPKNSEEITSP</sequence>
<name>A0AAD3SQI9_NEPGR</name>
<dbReference type="Proteomes" id="UP001279734">
    <property type="component" value="Unassembled WGS sequence"/>
</dbReference>
<dbReference type="SUPFAM" id="SSF103657">
    <property type="entry name" value="BAR/IMD domain-like"/>
    <property type="match status" value="1"/>
</dbReference>
<evidence type="ECO:0008006" key="4">
    <source>
        <dbReference type="Google" id="ProtNLM"/>
    </source>
</evidence>
<keyword evidence="3" id="KW-1185">Reference proteome</keyword>
<dbReference type="AlphaFoldDB" id="A0AAD3SQI9"/>
<dbReference type="PANTHER" id="PTHR34119">
    <property type="entry name" value="HYDROXYPROLINE-RICH GLYCOPROTEIN-LIKE"/>
    <property type="match status" value="1"/>
</dbReference>
<dbReference type="Gene3D" id="1.20.1270.60">
    <property type="entry name" value="Arfaptin homology (AH) domain/BAR domain"/>
    <property type="match status" value="1"/>
</dbReference>